<dbReference type="Pfam" id="PF00583">
    <property type="entry name" value="Acetyltransf_1"/>
    <property type="match status" value="1"/>
</dbReference>
<dbReference type="AlphaFoldDB" id="A0A4Y3QWJ4"/>
<feature type="compositionally biased region" description="Pro residues" evidence="3">
    <location>
        <begin position="171"/>
        <end position="191"/>
    </location>
</feature>
<feature type="compositionally biased region" description="Pro residues" evidence="3">
    <location>
        <begin position="200"/>
        <end position="212"/>
    </location>
</feature>
<accession>A0A4Y3QWJ4</accession>
<dbReference type="EMBL" id="BJMM01000004">
    <property type="protein sequence ID" value="GEB48788.1"/>
    <property type="molecule type" value="Genomic_DNA"/>
</dbReference>
<feature type="region of interest" description="Disordered" evidence="3">
    <location>
        <begin position="166"/>
        <end position="322"/>
    </location>
</feature>
<sequence>MSPQAAAPPDGTGILLREMRWWDIDPVLALEDELFPEDAWSAGMFWSELAHARGPFATRRYLVAEASDGRLAGYGGLAAVAGTGDIQTIGVLPAHRGTGLGARLLRALLRAATDFECGEVLLEVRVDNAPAQRLYERFGFVPIGIRRGYYQPANVDALVMRLADPADAEPSAPPEPAAPADPPEPAGPAEPPGSAAYAEPPEPAEPADPPAPAGSAAHAESPEPPEPAGPSGSAAPPTAPGTPPVPGASPAPGTPPVSGPGSEEPHGSGGAPPPGGPHAPAPHDPGGPAGPTRRRTGPSAPRTFRDTRQTTQHTPQGTRSDG</sequence>
<dbReference type="PANTHER" id="PTHR43877">
    <property type="entry name" value="AMINOALKYLPHOSPHONATE N-ACETYLTRANSFERASE-RELATED-RELATED"/>
    <property type="match status" value="1"/>
</dbReference>
<evidence type="ECO:0000259" key="4">
    <source>
        <dbReference type="PROSITE" id="PS51186"/>
    </source>
</evidence>
<organism evidence="5 6">
    <name type="scientific">Streptomyces cacaoi</name>
    <dbReference type="NCBI Taxonomy" id="1898"/>
    <lineage>
        <taxon>Bacteria</taxon>
        <taxon>Bacillati</taxon>
        <taxon>Actinomycetota</taxon>
        <taxon>Actinomycetes</taxon>
        <taxon>Kitasatosporales</taxon>
        <taxon>Streptomycetaceae</taxon>
        <taxon>Streptomyces</taxon>
    </lineage>
</organism>
<keyword evidence="6" id="KW-1185">Reference proteome</keyword>
<evidence type="ECO:0000256" key="2">
    <source>
        <dbReference type="ARBA" id="ARBA00023315"/>
    </source>
</evidence>
<feature type="domain" description="N-acetyltransferase" evidence="4">
    <location>
        <begin position="14"/>
        <end position="165"/>
    </location>
</feature>
<proteinExistence type="predicted"/>
<gene>
    <name evidence="5" type="ORF">SCA03_13390</name>
</gene>
<dbReference type="InterPro" id="IPR000182">
    <property type="entry name" value="GNAT_dom"/>
</dbReference>
<dbReference type="InterPro" id="IPR016181">
    <property type="entry name" value="Acyl_CoA_acyltransferase"/>
</dbReference>
<evidence type="ECO:0000313" key="6">
    <source>
        <dbReference type="Proteomes" id="UP000319210"/>
    </source>
</evidence>
<dbReference type="NCBIfam" id="TIGR01575">
    <property type="entry name" value="rimI"/>
    <property type="match status" value="1"/>
</dbReference>
<name>A0A4Y3QWJ4_STRCI</name>
<keyword evidence="2" id="KW-0012">Acyltransferase</keyword>
<evidence type="ECO:0000256" key="3">
    <source>
        <dbReference type="SAM" id="MobiDB-lite"/>
    </source>
</evidence>
<evidence type="ECO:0000313" key="5">
    <source>
        <dbReference type="EMBL" id="GEB48788.1"/>
    </source>
</evidence>
<dbReference type="Proteomes" id="UP000319210">
    <property type="component" value="Unassembled WGS sequence"/>
</dbReference>
<dbReference type="PROSITE" id="PS51186">
    <property type="entry name" value="GNAT"/>
    <property type="match status" value="1"/>
</dbReference>
<dbReference type="Gene3D" id="3.40.630.30">
    <property type="match status" value="1"/>
</dbReference>
<dbReference type="SUPFAM" id="SSF55729">
    <property type="entry name" value="Acyl-CoA N-acyltransferases (Nat)"/>
    <property type="match status" value="1"/>
</dbReference>
<feature type="compositionally biased region" description="Polar residues" evidence="3">
    <location>
        <begin position="309"/>
        <end position="322"/>
    </location>
</feature>
<feature type="compositionally biased region" description="Pro residues" evidence="3">
    <location>
        <begin position="237"/>
        <end position="258"/>
    </location>
</feature>
<dbReference type="InterPro" id="IPR050832">
    <property type="entry name" value="Bact_Acetyltransf"/>
</dbReference>
<dbReference type="InterPro" id="IPR006464">
    <property type="entry name" value="AcTrfase_RimI/Ard1"/>
</dbReference>
<keyword evidence="1" id="KW-0808">Transferase</keyword>
<dbReference type="GO" id="GO:0008080">
    <property type="term" value="F:N-acetyltransferase activity"/>
    <property type="evidence" value="ECO:0007669"/>
    <property type="project" value="InterPro"/>
</dbReference>
<reference evidence="5 6" key="1">
    <citation type="submission" date="2019-06" db="EMBL/GenBank/DDBJ databases">
        <title>Whole genome shotgun sequence of Streptomyces cacaoi subsp. cacaoi NBRC 12748.</title>
        <authorList>
            <person name="Hosoyama A."/>
            <person name="Uohara A."/>
            <person name="Ohji S."/>
            <person name="Ichikawa N."/>
        </authorList>
    </citation>
    <scope>NUCLEOTIDE SEQUENCE [LARGE SCALE GENOMIC DNA]</scope>
    <source>
        <strain evidence="5 6">NBRC 12748</strain>
    </source>
</reference>
<dbReference type="PANTHER" id="PTHR43877:SF2">
    <property type="entry name" value="AMINOALKYLPHOSPHONATE N-ACETYLTRANSFERASE-RELATED"/>
    <property type="match status" value="1"/>
</dbReference>
<feature type="compositionally biased region" description="Pro residues" evidence="3">
    <location>
        <begin position="271"/>
        <end position="285"/>
    </location>
</feature>
<evidence type="ECO:0000256" key="1">
    <source>
        <dbReference type="ARBA" id="ARBA00022679"/>
    </source>
</evidence>
<comment type="caution">
    <text evidence="5">The sequence shown here is derived from an EMBL/GenBank/DDBJ whole genome shotgun (WGS) entry which is preliminary data.</text>
</comment>
<protein>
    <recommendedName>
        <fullName evidence="4">N-acetyltransferase domain-containing protein</fullName>
    </recommendedName>
</protein>